<evidence type="ECO:0000256" key="1">
    <source>
        <dbReference type="ARBA" id="ARBA00023157"/>
    </source>
</evidence>
<dbReference type="SUPFAM" id="SSF52833">
    <property type="entry name" value="Thioredoxin-like"/>
    <property type="match status" value="2"/>
</dbReference>
<dbReference type="InterPro" id="IPR002109">
    <property type="entry name" value="Glutaredoxin"/>
</dbReference>
<feature type="domain" description="Glutaredoxin" evidence="3">
    <location>
        <begin position="512"/>
        <end position="578"/>
    </location>
</feature>
<protein>
    <submittedName>
        <fullName evidence="4">Glutaredoxin</fullName>
    </submittedName>
</protein>
<keyword evidence="2" id="KW-0676">Redox-active center</keyword>
<dbReference type="OrthoDB" id="423313at2759"/>
<reference evidence="5" key="1">
    <citation type="submission" date="2017-01" db="EMBL/GenBank/DDBJ databases">
        <authorList>
            <person name="Wang Y."/>
            <person name="White M."/>
            <person name="Kvist S."/>
            <person name="Moncalvo J.-M."/>
        </authorList>
    </citation>
    <scope>NUCLEOTIDE SEQUENCE [LARGE SCALE GENOMIC DNA]</scope>
    <source>
        <strain evidence="5">COL-18-3</strain>
    </source>
</reference>
<dbReference type="PANTHER" id="PTHR45694">
    <property type="entry name" value="GLUTAREDOXIN 2"/>
    <property type="match status" value="1"/>
</dbReference>
<evidence type="ECO:0000256" key="2">
    <source>
        <dbReference type="ARBA" id="ARBA00023284"/>
    </source>
</evidence>
<dbReference type="CDD" id="cd03419">
    <property type="entry name" value="GRX_GRXh_1_2_like"/>
    <property type="match status" value="1"/>
</dbReference>
<sequence length="604" mass="69124">MMKPVPTRKLRRFVLWTILVLAAVYFLKRKIGSNNEEFVTSFVPKYQKLEEIYLKNYKAELYDNPVVVFGKSHSAALKEAQSVLDGFSDRGLRYLVVDPKKAYRDLASKQKNKVVVFTKARMFGDLQYIQALSSTNELETRLYDLGLVRKKSGVGYDNNEVKLDELVTFNELAVLLEGDEGRDEYDRLVELNNDRGKQLNIDKIQLDKHKDGENVKKEAIARSGVNELPIVFFKGVYIGDVKSTLENYQKEILINTNQYKLGKDSFSTMERVADVTKKHRFLIYLTSFDPEYATQKKFFAKYEEGYGAVPHIIDVPTIEDAIEIKKDLNIKTTESQAFPLVLVDGAVVVSGQGYSDLDKSESVLEKLQEKKLVNQGVMKKAELKLKNLLSSYLKEGKFSFVYEEKDEFSKDIVEKVKKDHLVKEWVGTHKIALDVIEYPVMRIILKERYGQSGFPLLFDGTVFYGGRDKIQQLVQNDKLIETLTPKINVLMEADPLKDTDKYLRDLMSASKVLVFSLSYCPHCKNAKKTLEYYMDKYGLVYNVMELDQTKNPPKIKEAVKRLTGHNTFPNILVMGKSIGGNSELQKMHQSGAFLQLLKDNGLVK</sequence>
<dbReference type="GO" id="GO:0005737">
    <property type="term" value="C:cytoplasm"/>
    <property type="evidence" value="ECO:0007669"/>
    <property type="project" value="TreeGrafter"/>
</dbReference>
<dbReference type="InterPro" id="IPR014025">
    <property type="entry name" value="Glutaredoxin_subgr"/>
</dbReference>
<comment type="caution">
    <text evidence="4">The sequence shown here is derived from an EMBL/GenBank/DDBJ whole genome shotgun (WGS) entry which is preliminary data.</text>
</comment>
<dbReference type="Proteomes" id="UP000188320">
    <property type="component" value="Unassembled WGS sequence"/>
</dbReference>
<proteinExistence type="predicted"/>
<evidence type="ECO:0000313" key="4">
    <source>
        <dbReference type="EMBL" id="OMH81043.1"/>
    </source>
</evidence>
<dbReference type="PROSITE" id="PS00195">
    <property type="entry name" value="GLUTAREDOXIN_1"/>
    <property type="match status" value="1"/>
</dbReference>
<dbReference type="PRINTS" id="PR00160">
    <property type="entry name" value="GLUTAREDOXIN"/>
</dbReference>
<accession>A0A1R1PJD8</accession>
<dbReference type="Pfam" id="PF00462">
    <property type="entry name" value="Glutaredoxin"/>
    <property type="match status" value="1"/>
</dbReference>
<dbReference type="PROSITE" id="PS51354">
    <property type="entry name" value="GLUTAREDOXIN_2"/>
    <property type="match status" value="2"/>
</dbReference>
<dbReference type="PANTHER" id="PTHR45694:SF18">
    <property type="entry name" value="GLUTAREDOXIN-1-RELATED"/>
    <property type="match status" value="1"/>
</dbReference>
<dbReference type="GO" id="GO:0034599">
    <property type="term" value="P:cellular response to oxidative stress"/>
    <property type="evidence" value="ECO:0007669"/>
    <property type="project" value="TreeGrafter"/>
</dbReference>
<dbReference type="AlphaFoldDB" id="A0A1R1PJD8"/>
<keyword evidence="5" id="KW-1185">Reference proteome</keyword>
<keyword evidence="1" id="KW-1015">Disulfide bond</keyword>
<organism evidence="4 5">
    <name type="scientific">Zancudomyces culisetae</name>
    <name type="common">Gut fungus</name>
    <name type="synonym">Smittium culisetae</name>
    <dbReference type="NCBI Taxonomy" id="1213189"/>
    <lineage>
        <taxon>Eukaryota</taxon>
        <taxon>Fungi</taxon>
        <taxon>Fungi incertae sedis</taxon>
        <taxon>Zoopagomycota</taxon>
        <taxon>Kickxellomycotina</taxon>
        <taxon>Harpellomycetes</taxon>
        <taxon>Harpellales</taxon>
        <taxon>Legeriomycetaceae</taxon>
        <taxon>Zancudomyces</taxon>
    </lineage>
</organism>
<evidence type="ECO:0000313" key="5">
    <source>
        <dbReference type="Proteomes" id="UP000188320"/>
    </source>
</evidence>
<evidence type="ECO:0000259" key="3">
    <source>
        <dbReference type="Pfam" id="PF00462"/>
    </source>
</evidence>
<dbReference type="EMBL" id="LSSK01001004">
    <property type="protein sequence ID" value="OMH81043.1"/>
    <property type="molecule type" value="Genomic_DNA"/>
</dbReference>
<dbReference type="Gene3D" id="3.40.30.10">
    <property type="entry name" value="Glutaredoxin"/>
    <property type="match status" value="1"/>
</dbReference>
<gene>
    <name evidence="4" type="ORF">AX774_g5509</name>
</gene>
<dbReference type="InterPro" id="IPR036249">
    <property type="entry name" value="Thioredoxin-like_sf"/>
</dbReference>
<dbReference type="GO" id="GO:0015038">
    <property type="term" value="F:glutathione disulfide oxidoreductase activity"/>
    <property type="evidence" value="ECO:0007669"/>
    <property type="project" value="TreeGrafter"/>
</dbReference>
<name>A0A1R1PJD8_ZANCU</name>
<dbReference type="InterPro" id="IPR011767">
    <property type="entry name" value="GLR_AS"/>
</dbReference>